<evidence type="ECO:0000313" key="2">
    <source>
        <dbReference type="EMBL" id="PNH21955.1"/>
    </source>
</evidence>
<evidence type="ECO:0000256" key="1">
    <source>
        <dbReference type="SAM" id="MobiDB-lite"/>
    </source>
</evidence>
<dbReference type="RefSeq" id="WP_102889267.1">
    <property type="nucleotide sequence ID" value="NZ_NFMF01000004.1"/>
</dbReference>
<feature type="region of interest" description="Disordered" evidence="1">
    <location>
        <begin position="91"/>
        <end position="168"/>
    </location>
</feature>
<proteinExistence type="predicted"/>
<gene>
    <name evidence="2" type="ORF">CAL30_03080</name>
</gene>
<comment type="caution">
    <text evidence="2">The sequence shown here is derived from an EMBL/GenBank/DDBJ whole genome shotgun (WGS) entry which is preliminary data.</text>
</comment>
<organism evidence="2 3">
    <name type="scientific">Megasphaera hutchinsoni</name>
    <dbReference type="NCBI Taxonomy" id="1588748"/>
    <lineage>
        <taxon>Bacteria</taxon>
        <taxon>Bacillati</taxon>
        <taxon>Bacillota</taxon>
        <taxon>Negativicutes</taxon>
        <taxon>Veillonellales</taxon>
        <taxon>Veillonellaceae</taxon>
        <taxon>Megasphaera</taxon>
    </lineage>
</organism>
<evidence type="ECO:0000313" key="3">
    <source>
        <dbReference type="Proteomes" id="UP000242958"/>
    </source>
</evidence>
<feature type="compositionally biased region" description="Polar residues" evidence="1">
    <location>
        <begin position="147"/>
        <end position="156"/>
    </location>
</feature>
<feature type="compositionally biased region" description="Basic and acidic residues" evidence="1">
    <location>
        <begin position="101"/>
        <end position="116"/>
    </location>
</feature>
<name>A0A2J8BB10_9FIRM</name>
<dbReference type="AlphaFoldDB" id="A0A2J8BB10"/>
<sequence length="168" mass="19492">MIRTFLLLIISLFFTSLTVISFYMTDYPNIVRWISYYQECKIMQRDVERGHLSPEEMLSRLKIMLPTQADELEQRISQKYGIRNEITRPNKFSLYDESSDDDTHTNDDDDKEKTSPEPDIDSPSDQPKQPKKMESLTNSKRPGKAKTTVSHRTAPSPQDPDSDLDTID</sequence>
<reference evidence="2 3" key="1">
    <citation type="submission" date="2017-05" db="EMBL/GenBank/DDBJ databases">
        <authorList>
            <person name="Song R."/>
            <person name="Chenine A.L."/>
            <person name="Ruprecht R.M."/>
        </authorList>
    </citation>
    <scope>NUCLEOTIDE SEQUENCE [LARGE SCALE GENOMIC DNA]</scope>
    <source>
        <strain evidence="2 3">KA00229</strain>
    </source>
</reference>
<accession>A0A2J8BB10</accession>
<protein>
    <submittedName>
        <fullName evidence="2">Uncharacterized protein</fullName>
    </submittedName>
</protein>
<dbReference type="Proteomes" id="UP000242958">
    <property type="component" value="Unassembled WGS sequence"/>
</dbReference>
<dbReference type="EMBL" id="NFMF01000004">
    <property type="protein sequence ID" value="PNH21955.1"/>
    <property type="molecule type" value="Genomic_DNA"/>
</dbReference>